<gene>
    <name evidence="1" type="ORF">GJR99_06335</name>
</gene>
<dbReference type="Proteomes" id="UP000443423">
    <property type="component" value="Unassembled WGS sequence"/>
</dbReference>
<evidence type="ECO:0008006" key="3">
    <source>
        <dbReference type="Google" id="ProtNLM"/>
    </source>
</evidence>
<organism evidence="1 2">
    <name type="scientific">Haloferax marinum</name>
    <dbReference type="NCBI Taxonomy" id="2666143"/>
    <lineage>
        <taxon>Archaea</taxon>
        <taxon>Methanobacteriati</taxon>
        <taxon>Methanobacteriota</taxon>
        <taxon>Stenosarchaea group</taxon>
        <taxon>Halobacteria</taxon>
        <taxon>Halobacteriales</taxon>
        <taxon>Haloferacaceae</taxon>
        <taxon>Haloferax</taxon>
    </lineage>
</organism>
<dbReference type="AlphaFoldDB" id="A0A6A8G7D8"/>
<dbReference type="PROSITE" id="PS51257">
    <property type="entry name" value="PROKAR_LIPOPROTEIN"/>
    <property type="match status" value="1"/>
</dbReference>
<proteinExistence type="predicted"/>
<name>A0A6A8G7D8_9EURY</name>
<accession>A0A6A8G7D8</accession>
<reference evidence="1 2" key="1">
    <citation type="submission" date="2019-11" db="EMBL/GenBank/DDBJ databases">
        <title>Whole genome sequence of Haloferax sp. MBLA0078.</title>
        <authorList>
            <person name="Seo M.-J."/>
            <person name="Cho E.-S."/>
        </authorList>
    </citation>
    <scope>NUCLEOTIDE SEQUENCE [LARGE SCALE GENOMIC DNA]</scope>
    <source>
        <strain evidence="1 2">MBLA0078</strain>
    </source>
</reference>
<dbReference type="RefSeq" id="WP_151110371.1">
    <property type="nucleotide sequence ID" value="NZ_WKJQ01000001.1"/>
</dbReference>
<keyword evidence="2" id="KW-1185">Reference proteome</keyword>
<protein>
    <recommendedName>
        <fullName evidence="3">Lipoprotein</fullName>
    </recommendedName>
</protein>
<dbReference type="EMBL" id="WKJQ01000001">
    <property type="protein sequence ID" value="MRW96193.1"/>
    <property type="molecule type" value="Genomic_DNA"/>
</dbReference>
<evidence type="ECO:0000313" key="2">
    <source>
        <dbReference type="Proteomes" id="UP000443423"/>
    </source>
</evidence>
<comment type="caution">
    <text evidence="1">The sequence shown here is derived from an EMBL/GenBank/DDBJ whole genome shotgun (WGS) entry which is preliminary data.</text>
</comment>
<sequence length="213" mass="23156">MRGQLKTAALATVLLVLLAGCSAFSGFGFGQGGASESVTEEASGTNTVTPTIEQYETGSMVLNLAEMPGTYSLSGESKERLNESESQVTRFDTDGVRLRHERVFTDSSQRDDSPQAQLVFSAVAVFSDRESAKAGAENLVDSLEFENKQVSEADISAGVSGTRVTYRTDDGEYNTLLLDRHGRVVYFVVTSDVRGYRSDQATDLFKEMVFDVE</sequence>
<evidence type="ECO:0000313" key="1">
    <source>
        <dbReference type="EMBL" id="MRW96193.1"/>
    </source>
</evidence>